<feature type="domain" description="ABC transporter" evidence="10">
    <location>
        <begin position="8"/>
        <end position="245"/>
    </location>
</feature>
<comment type="caution">
    <text evidence="11">The sequence shown here is derived from an EMBL/GenBank/DDBJ whole genome shotgun (WGS) entry which is preliminary data.</text>
</comment>
<dbReference type="Proteomes" id="UP000432089">
    <property type="component" value="Unassembled WGS sequence"/>
</dbReference>
<organism evidence="11 12">
    <name type="scientific">Plantimonas leprariae</name>
    <dbReference type="NCBI Taxonomy" id="2615207"/>
    <lineage>
        <taxon>Bacteria</taxon>
        <taxon>Pseudomonadati</taxon>
        <taxon>Pseudomonadota</taxon>
        <taxon>Alphaproteobacteria</taxon>
        <taxon>Hyphomicrobiales</taxon>
        <taxon>Aurantimonadaceae</taxon>
        <taxon>Plantimonas</taxon>
    </lineage>
</organism>
<dbReference type="GO" id="GO:0005524">
    <property type="term" value="F:ATP binding"/>
    <property type="evidence" value="ECO:0007669"/>
    <property type="project" value="UniProtKB-KW"/>
</dbReference>
<reference evidence="11 12" key="1">
    <citation type="submission" date="2019-09" db="EMBL/GenBank/DDBJ databases">
        <title>YIM 132180 draft genome.</title>
        <authorList>
            <person name="Zhang K."/>
        </authorList>
    </citation>
    <scope>NUCLEOTIDE SEQUENCE [LARGE SCALE GENOMIC DNA]</scope>
    <source>
        <strain evidence="11 12">YIM 132180</strain>
    </source>
</reference>
<keyword evidence="4" id="KW-1003">Cell membrane</keyword>
<keyword evidence="5" id="KW-0997">Cell inner membrane</keyword>
<sequence length="263" mass="26990">MTAPFVAIRGLGVGYAGAARPALQDVDLDIGPGERVAVIGESGSGKSTLALALAGLLPPSATVSGRIDWRLPGRAPVPGRDIGLVFQDPSASLDPVMRVGAQLAEVVRAHRRIGRREAAAEAEALLAAVGIPDPPRAARGFPHRLSGGQRQRIALAAALAARPSLLVADEATSALDTLVQAGIVALLRRLVQENGTTLVAITHDLALAPQLADRVIVLKEGRIVEDGPTDTVLAAPRSPYAKALLAAHLDLQTLPLVGAGLAG</sequence>
<evidence type="ECO:0000256" key="6">
    <source>
        <dbReference type="ARBA" id="ARBA00022741"/>
    </source>
</evidence>
<gene>
    <name evidence="11" type="ORF">F6X38_14645</name>
</gene>
<evidence type="ECO:0000256" key="3">
    <source>
        <dbReference type="ARBA" id="ARBA00022448"/>
    </source>
</evidence>
<dbReference type="Gene3D" id="3.40.50.300">
    <property type="entry name" value="P-loop containing nucleotide triphosphate hydrolases"/>
    <property type="match status" value="1"/>
</dbReference>
<keyword evidence="12" id="KW-1185">Reference proteome</keyword>
<proteinExistence type="inferred from homology"/>
<dbReference type="SMART" id="SM00382">
    <property type="entry name" value="AAA"/>
    <property type="match status" value="1"/>
</dbReference>
<dbReference type="SUPFAM" id="SSF52540">
    <property type="entry name" value="P-loop containing nucleoside triphosphate hydrolases"/>
    <property type="match status" value="1"/>
</dbReference>
<dbReference type="InterPro" id="IPR050388">
    <property type="entry name" value="ABC_Ni/Peptide_Import"/>
</dbReference>
<dbReference type="GO" id="GO:0016887">
    <property type="term" value="F:ATP hydrolysis activity"/>
    <property type="evidence" value="ECO:0007669"/>
    <property type="project" value="InterPro"/>
</dbReference>
<dbReference type="GO" id="GO:0005886">
    <property type="term" value="C:plasma membrane"/>
    <property type="evidence" value="ECO:0007669"/>
    <property type="project" value="UniProtKB-SubCell"/>
</dbReference>
<evidence type="ECO:0000259" key="10">
    <source>
        <dbReference type="PROSITE" id="PS50893"/>
    </source>
</evidence>
<evidence type="ECO:0000256" key="8">
    <source>
        <dbReference type="ARBA" id="ARBA00022967"/>
    </source>
</evidence>
<keyword evidence="6" id="KW-0547">Nucleotide-binding</keyword>
<evidence type="ECO:0000256" key="4">
    <source>
        <dbReference type="ARBA" id="ARBA00022475"/>
    </source>
</evidence>
<evidence type="ECO:0000256" key="9">
    <source>
        <dbReference type="ARBA" id="ARBA00023136"/>
    </source>
</evidence>
<evidence type="ECO:0000256" key="5">
    <source>
        <dbReference type="ARBA" id="ARBA00022519"/>
    </source>
</evidence>
<evidence type="ECO:0000313" key="11">
    <source>
        <dbReference type="EMBL" id="KAB0679118.1"/>
    </source>
</evidence>
<evidence type="ECO:0000256" key="1">
    <source>
        <dbReference type="ARBA" id="ARBA00004417"/>
    </source>
</evidence>
<name>A0A7V7TW06_9HYPH</name>
<evidence type="ECO:0000256" key="7">
    <source>
        <dbReference type="ARBA" id="ARBA00022840"/>
    </source>
</evidence>
<evidence type="ECO:0000313" key="12">
    <source>
        <dbReference type="Proteomes" id="UP000432089"/>
    </source>
</evidence>
<keyword evidence="3" id="KW-0813">Transport</keyword>
<dbReference type="PROSITE" id="PS50893">
    <property type="entry name" value="ABC_TRANSPORTER_2"/>
    <property type="match status" value="1"/>
</dbReference>
<comment type="similarity">
    <text evidence="2">Belongs to the ABC transporter superfamily.</text>
</comment>
<accession>A0A7V7TW06</accession>
<dbReference type="PANTHER" id="PTHR43297">
    <property type="entry name" value="OLIGOPEPTIDE TRANSPORT ATP-BINDING PROTEIN APPD"/>
    <property type="match status" value="1"/>
</dbReference>
<dbReference type="EMBL" id="VZDO01000011">
    <property type="protein sequence ID" value="KAB0679118.1"/>
    <property type="molecule type" value="Genomic_DNA"/>
</dbReference>
<dbReference type="PANTHER" id="PTHR43297:SF14">
    <property type="entry name" value="ATPASE AAA-TYPE CORE DOMAIN-CONTAINING PROTEIN"/>
    <property type="match status" value="1"/>
</dbReference>
<keyword evidence="9" id="KW-0472">Membrane</keyword>
<dbReference type="InterPro" id="IPR017871">
    <property type="entry name" value="ABC_transporter-like_CS"/>
</dbReference>
<dbReference type="Pfam" id="PF00005">
    <property type="entry name" value="ABC_tran"/>
    <property type="match status" value="1"/>
</dbReference>
<dbReference type="PROSITE" id="PS00211">
    <property type="entry name" value="ABC_TRANSPORTER_1"/>
    <property type="match status" value="1"/>
</dbReference>
<dbReference type="InterPro" id="IPR003593">
    <property type="entry name" value="AAA+_ATPase"/>
</dbReference>
<dbReference type="InterPro" id="IPR003439">
    <property type="entry name" value="ABC_transporter-like_ATP-bd"/>
</dbReference>
<keyword evidence="7 11" id="KW-0067">ATP-binding</keyword>
<dbReference type="RefSeq" id="WP_150970788.1">
    <property type="nucleotide sequence ID" value="NZ_VZDO01000011.1"/>
</dbReference>
<comment type="subcellular location">
    <subcellularLocation>
        <location evidence="1">Cell inner membrane</location>
        <topology evidence="1">Peripheral membrane protein</topology>
    </subcellularLocation>
</comment>
<keyword evidence="8" id="KW-1278">Translocase</keyword>
<evidence type="ECO:0000256" key="2">
    <source>
        <dbReference type="ARBA" id="ARBA00005417"/>
    </source>
</evidence>
<dbReference type="InterPro" id="IPR027417">
    <property type="entry name" value="P-loop_NTPase"/>
</dbReference>
<dbReference type="CDD" id="cd03257">
    <property type="entry name" value="ABC_NikE_OppD_transporters"/>
    <property type="match status" value="1"/>
</dbReference>
<dbReference type="AlphaFoldDB" id="A0A7V7TW06"/>
<protein>
    <submittedName>
        <fullName evidence="11">ABC transporter ATP-binding protein</fullName>
    </submittedName>
</protein>